<keyword evidence="9" id="KW-0997">Cell inner membrane</keyword>
<evidence type="ECO:0000256" key="1">
    <source>
        <dbReference type="ARBA" id="ARBA00006139"/>
    </source>
</evidence>
<evidence type="ECO:0000256" key="8">
    <source>
        <dbReference type="ARBA" id="ARBA00023136"/>
    </source>
</evidence>
<dbReference type="UniPathway" id="UPA00665"/>
<keyword evidence="8 9" id="KW-0472">Membrane</keyword>
<comment type="catalytic activity">
    <reaction evidence="9 10">
        <text>Release of signal peptides from bacterial membrane prolipoproteins. Hydrolyzes -Xaa-Yaa-Zaa-|-(S,diacylglyceryl)Cys-, in which Xaa is hydrophobic (preferably Leu), and Yaa (Ala or Ser) and Zaa (Gly or Ala) have small, neutral side chains.</text>
        <dbReference type="EC" id="3.4.23.36"/>
    </reaction>
</comment>
<dbReference type="KEGG" id="dsh:Dshi_0359"/>
<dbReference type="eggNOG" id="COG0597">
    <property type="taxonomic scope" value="Bacteria"/>
</dbReference>
<dbReference type="Proteomes" id="UP000006833">
    <property type="component" value="Chromosome"/>
</dbReference>
<dbReference type="GO" id="GO:0005886">
    <property type="term" value="C:plasma membrane"/>
    <property type="evidence" value="ECO:0007669"/>
    <property type="project" value="UniProtKB-SubCell"/>
</dbReference>
<comment type="pathway">
    <text evidence="9">Protein modification; lipoprotein biosynthesis (signal peptide cleavage).</text>
</comment>
<keyword evidence="2 9" id="KW-1003">Cell membrane</keyword>
<organism evidence="12 13">
    <name type="scientific">Dinoroseobacter shibae (strain DSM 16493 / NCIMB 14021 / DFL 12)</name>
    <dbReference type="NCBI Taxonomy" id="398580"/>
    <lineage>
        <taxon>Bacteria</taxon>
        <taxon>Pseudomonadati</taxon>
        <taxon>Pseudomonadota</taxon>
        <taxon>Alphaproteobacteria</taxon>
        <taxon>Rhodobacterales</taxon>
        <taxon>Roseobacteraceae</taxon>
        <taxon>Dinoroseobacter</taxon>
    </lineage>
</organism>
<evidence type="ECO:0000313" key="13">
    <source>
        <dbReference type="Proteomes" id="UP000006833"/>
    </source>
</evidence>
<keyword evidence="3 9" id="KW-0645">Protease</keyword>
<accession>A8LMD1</accession>
<evidence type="ECO:0000256" key="2">
    <source>
        <dbReference type="ARBA" id="ARBA00022475"/>
    </source>
</evidence>
<dbReference type="PROSITE" id="PS00855">
    <property type="entry name" value="SPASE_II"/>
    <property type="match status" value="1"/>
</dbReference>
<feature type="transmembrane region" description="Helical" evidence="9">
    <location>
        <begin position="132"/>
        <end position="151"/>
    </location>
</feature>
<dbReference type="Pfam" id="PF01252">
    <property type="entry name" value="Peptidase_A8"/>
    <property type="match status" value="1"/>
</dbReference>
<dbReference type="HAMAP" id="MF_00161">
    <property type="entry name" value="LspA"/>
    <property type="match status" value="1"/>
</dbReference>
<dbReference type="STRING" id="398580.Dshi_0359"/>
<proteinExistence type="inferred from homology"/>
<feature type="active site" evidence="9">
    <location>
        <position position="136"/>
    </location>
</feature>
<evidence type="ECO:0000313" key="12">
    <source>
        <dbReference type="EMBL" id="ABV92108.1"/>
    </source>
</evidence>
<dbReference type="EC" id="3.4.23.36" evidence="9"/>
<comment type="subcellular location">
    <subcellularLocation>
        <location evidence="9">Cell inner membrane</location>
        <topology evidence="9">Multi-pass membrane protein</topology>
    </subcellularLocation>
</comment>
<dbReference type="PANTHER" id="PTHR33695">
    <property type="entry name" value="LIPOPROTEIN SIGNAL PEPTIDASE"/>
    <property type="match status" value="1"/>
</dbReference>
<dbReference type="HOGENOM" id="CLU_083252_4_1_5"/>
<name>A8LMD1_DINSH</name>
<feature type="transmembrane region" description="Helical" evidence="9">
    <location>
        <begin position="62"/>
        <end position="82"/>
    </location>
</feature>
<evidence type="ECO:0000256" key="7">
    <source>
        <dbReference type="ARBA" id="ARBA00022989"/>
    </source>
</evidence>
<feature type="transmembrane region" description="Helical" evidence="9">
    <location>
        <begin position="91"/>
        <end position="112"/>
    </location>
</feature>
<feature type="active site" evidence="9">
    <location>
        <position position="117"/>
    </location>
</feature>
<protein>
    <recommendedName>
        <fullName evidence="9">Lipoprotein signal peptidase</fullName>
        <ecNumber evidence="9">3.4.23.36</ecNumber>
    </recommendedName>
    <alternativeName>
        <fullName evidence="9">Prolipoprotein signal peptidase</fullName>
    </alternativeName>
    <alternativeName>
        <fullName evidence="9">Signal peptidase II</fullName>
        <shortName evidence="9">SPase II</shortName>
    </alternativeName>
</protein>
<dbReference type="GO" id="GO:0004190">
    <property type="term" value="F:aspartic-type endopeptidase activity"/>
    <property type="evidence" value="ECO:0007669"/>
    <property type="project" value="UniProtKB-UniRule"/>
</dbReference>
<keyword evidence="6 9" id="KW-0378">Hydrolase</keyword>
<sequence length="158" mass="16840">MRALALSAVVAFAIDQLSKLVVVHWLNLKEIRAIDVLPPVLNFRMGWNHGVNFGLFGSDSEAMRWALIVLALAICAGVVIWVRREGGGTRVMVSAGLLVGGALANVLDRVIYGAVADFLNVSCCGIRNPFTFNLADVAIFAGALGLVLFTGKTDENPS</sequence>
<dbReference type="PANTHER" id="PTHR33695:SF1">
    <property type="entry name" value="LIPOPROTEIN SIGNAL PEPTIDASE"/>
    <property type="match status" value="1"/>
</dbReference>
<gene>
    <name evidence="9 12" type="primary">lspA</name>
    <name evidence="12" type="ordered locus">Dshi_0359</name>
</gene>
<dbReference type="PRINTS" id="PR00781">
    <property type="entry name" value="LIPOSIGPTASE"/>
</dbReference>
<keyword evidence="7 9" id="KW-1133">Transmembrane helix</keyword>
<evidence type="ECO:0000256" key="9">
    <source>
        <dbReference type="HAMAP-Rule" id="MF_00161"/>
    </source>
</evidence>
<dbReference type="InterPro" id="IPR001872">
    <property type="entry name" value="Peptidase_A8"/>
</dbReference>
<comment type="caution">
    <text evidence="9">Lacks conserved residue(s) required for the propagation of feature annotation.</text>
</comment>
<dbReference type="GO" id="GO:0006508">
    <property type="term" value="P:proteolysis"/>
    <property type="evidence" value="ECO:0007669"/>
    <property type="project" value="UniProtKB-KW"/>
</dbReference>
<evidence type="ECO:0000256" key="11">
    <source>
        <dbReference type="RuleBase" id="RU004181"/>
    </source>
</evidence>
<dbReference type="EMBL" id="CP000830">
    <property type="protein sequence ID" value="ABV92108.1"/>
    <property type="molecule type" value="Genomic_DNA"/>
</dbReference>
<dbReference type="AlphaFoldDB" id="A8LMD1"/>
<keyword evidence="12" id="KW-0449">Lipoprotein</keyword>
<keyword evidence="4 9" id="KW-0812">Transmembrane</keyword>
<keyword evidence="5 9" id="KW-0064">Aspartyl protease</keyword>
<keyword evidence="13" id="KW-1185">Reference proteome</keyword>
<dbReference type="RefSeq" id="WP_012177038.1">
    <property type="nucleotide sequence ID" value="NC_009952.1"/>
</dbReference>
<comment type="similarity">
    <text evidence="1 9 11">Belongs to the peptidase A8 family.</text>
</comment>
<evidence type="ECO:0000256" key="3">
    <source>
        <dbReference type="ARBA" id="ARBA00022670"/>
    </source>
</evidence>
<evidence type="ECO:0000256" key="6">
    <source>
        <dbReference type="ARBA" id="ARBA00022801"/>
    </source>
</evidence>
<reference evidence="13" key="1">
    <citation type="journal article" date="2010" name="ISME J.">
        <title>The complete genome sequence of the algal symbiont Dinoroseobacter shibae: a hitchhiker's guide to life in the sea.</title>
        <authorList>
            <person name="Wagner-Dobler I."/>
            <person name="Ballhausen B."/>
            <person name="Berger M."/>
            <person name="Brinkhoff T."/>
            <person name="Buchholz I."/>
            <person name="Bunk B."/>
            <person name="Cypionka H."/>
            <person name="Daniel R."/>
            <person name="Drepper T."/>
            <person name="Gerdts G."/>
            <person name="Hahnke S."/>
            <person name="Han C."/>
            <person name="Jahn D."/>
            <person name="Kalhoefer D."/>
            <person name="Kiss H."/>
            <person name="Klenk H.P."/>
            <person name="Kyrpides N."/>
            <person name="Liebl W."/>
            <person name="Liesegang H."/>
            <person name="Meincke L."/>
            <person name="Pati A."/>
            <person name="Petersen J."/>
            <person name="Piekarski T."/>
            <person name="Pommerenke C."/>
            <person name="Pradella S."/>
            <person name="Pukall R."/>
            <person name="Rabus R."/>
            <person name="Stackebrandt E."/>
            <person name="Thole S."/>
            <person name="Thompson L."/>
            <person name="Tielen P."/>
            <person name="Tomasch J."/>
            <person name="von Jan M."/>
            <person name="Wanphrut N."/>
            <person name="Wichels A."/>
            <person name="Zech H."/>
            <person name="Simon M."/>
        </authorList>
    </citation>
    <scope>NUCLEOTIDE SEQUENCE [LARGE SCALE GENOMIC DNA]</scope>
    <source>
        <strain evidence="13">DSM 16493 / NCIMB 14021 / DFL 12</strain>
    </source>
</reference>
<dbReference type="NCBIfam" id="TIGR00077">
    <property type="entry name" value="lspA"/>
    <property type="match status" value="1"/>
</dbReference>
<evidence type="ECO:0000256" key="5">
    <source>
        <dbReference type="ARBA" id="ARBA00022750"/>
    </source>
</evidence>
<evidence type="ECO:0000256" key="4">
    <source>
        <dbReference type="ARBA" id="ARBA00022692"/>
    </source>
</evidence>
<comment type="function">
    <text evidence="9 10">This protein specifically catalyzes the removal of signal peptides from prolipoproteins.</text>
</comment>
<dbReference type="OrthoDB" id="9810259at2"/>
<evidence type="ECO:0000256" key="10">
    <source>
        <dbReference type="RuleBase" id="RU000594"/>
    </source>
</evidence>